<dbReference type="Proteomes" id="UP001295423">
    <property type="component" value="Unassembled WGS sequence"/>
</dbReference>
<gene>
    <name evidence="2" type="ORF">CYCCA115_LOCUS11347</name>
</gene>
<evidence type="ECO:0000313" key="3">
    <source>
        <dbReference type="Proteomes" id="UP001295423"/>
    </source>
</evidence>
<keyword evidence="3" id="KW-1185">Reference proteome</keyword>
<evidence type="ECO:0000313" key="2">
    <source>
        <dbReference type="EMBL" id="CAJ1947865.1"/>
    </source>
</evidence>
<protein>
    <submittedName>
        <fullName evidence="2">Uncharacterized protein</fullName>
    </submittedName>
</protein>
<reference evidence="2" key="1">
    <citation type="submission" date="2023-08" db="EMBL/GenBank/DDBJ databases">
        <authorList>
            <person name="Audoor S."/>
            <person name="Bilcke G."/>
        </authorList>
    </citation>
    <scope>NUCLEOTIDE SEQUENCE</scope>
</reference>
<keyword evidence="1" id="KW-0175">Coiled coil</keyword>
<dbReference type="EMBL" id="CAKOGP040001736">
    <property type="protein sequence ID" value="CAJ1947865.1"/>
    <property type="molecule type" value="Genomic_DNA"/>
</dbReference>
<comment type="caution">
    <text evidence="2">The sequence shown here is derived from an EMBL/GenBank/DDBJ whole genome shotgun (WGS) entry which is preliminary data.</text>
</comment>
<name>A0AAD2FP56_9STRA</name>
<dbReference type="AlphaFoldDB" id="A0AAD2FP56"/>
<accession>A0AAD2FP56</accession>
<organism evidence="2 3">
    <name type="scientific">Cylindrotheca closterium</name>
    <dbReference type="NCBI Taxonomy" id="2856"/>
    <lineage>
        <taxon>Eukaryota</taxon>
        <taxon>Sar</taxon>
        <taxon>Stramenopiles</taxon>
        <taxon>Ochrophyta</taxon>
        <taxon>Bacillariophyta</taxon>
        <taxon>Bacillariophyceae</taxon>
        <taxon>Bacillariophycidae</taxon>
        <taxon>Bacillariales</taxon>
        <taxon>Bacillariaceae</taxon>
        <taxon>Cylindrotheca</taxon>
    </lineage>
</organism>
<proteinExistence type="predicted"/>
<feature type="coiled-coil region" evidence="1">
    <location>
        <begin position="47"/>
        <end position="106"/>
    </location>
</feature>
<evidence type="ECO:0000256" key="1">
    <source>
        <dbReference type="SAM" id="Coils"/>
    </source>
</evidence>
<sequence length="257" mass="30210">MSNFLIEAPRLTTEDLDKTYCDQDAEILEEFENEWIQFLRKNPEKLRGRQEKKINKLRKKKEEILDKQKKVEEELKLQLEFFDESRQELEENFQRTMKEEQENQKEMRDVLDGEVHTAAVAAHNFTLTLPWEKFFYNLERLASREGIPPVPSGLTTDSGRQALVPSTKAQLLLKKEDDDTKPDLHFALHAYQMDEALMKAQSKMYELEIERYQKTIENLEVTSKFLHEHNVWTILKKGDDDTTVASKAPSTVTRVGY</sequence>